<keyword evidence="8 13" id="KW-0732">Signal</keyword>
<dbReference type="GO" id="GO:0046677">
    <property type="term" value="P:response to antibiotic"/>
    <property type="evidence" value="ECO:0007669"/>
    <property type="project" value="UniProtKB-KW"/>
</dbReference>
<name>A0A1I7HZF7_9BACT</name>
<evidence type="ECO:0000256" key="10">
    <source>
        <dbReference type="ARBA" id="ARBA00022801"/>
    </source>
</evidence>
<dbReference type="RefSeq" id="WP_068837783.1">
    <property type="nucleotide sequence ID" value="NZ_BMXC01000002.1"/>
</dbReference>
<keyword evidence="12" id="KW-0046">Antibiotic resistance</keyword>
<dbReference type="GO" id="GO:0008270">
    <property type="term" value="F:zinc ion binding"/>
    <property type="evidence" value="ECO:0007669"/>
    <property type="project" value="InterPro"/>
</dbReference>
<evidence type="ECO:0000256" key="3">
    <source>
        <dbReference type="ARBA" id="ARBA00004418"/>
    </source>
</evidence>
<keyword evidence="10" id="KW-0378">Hydrolase</keyword>
<evidence type="ECO:0000256" key="2">
    <source>
        <dbReference type="ARBA" id="ARBA00001947"/>
    </source>
</evidence>
<keyword evidence="11" id="KW-0862">Zinc</keyword>
<evidence type="ECO:0000256" key="5">
    <source>
        <dbReference type="ARBA" id="ARBA00011245"/>
    </source>
</evidence>
<evidence type="ECO:0000256" key="13">
    <source>
        <dbReference type="SAM" id="SignalP"/>
    </source>
</evidence>
<feature type="signal peptide" evidence="13">
    <location>
        <begin position="1"/>
        <end position="18"/>
    </location>
</feature>
<comment type="subcellular location">
    <subcellularLocation>
        <location evidence="3">Periplasm</location>
    </subcellularLocation>
</comment>
<comment type="catalytic activity">
    <reaction evidence="1">
        <text>a beta-lactam + H2O = a substituted beta-amino acid</text>
        <dbReference type="Rhea" id="RHEA:20401"/>
        <dbReference type="ChEBI" id="CHEBI:15377"/>
        <dbReference type="ChEBI" id="CHEBI:35627"/>
        <dbReference type="ChEBI" id="CHEBI:140347"/>
        <dbReference type="EC" id="3.5.2.6"/>
    </reaction>
</comment>
<dbReference type="NCBIfam" id="NF012229">
    <property type="entry name" value="bla_class_B_core"/>
    <property type="match status" value="1"/>
</dbReference>
<proteinExistence type="inferred from homology"/>
<evidence type="ECO:0000256" key="11">
    <source>
        <dbReference type="ARBA" id="ARBA00022833"/>
    </source>
</evidence>
<dbReference type="EMBL" id="FPCA01000002">
    <property type="protein sequence ID" value="SFU66083.1"/>
    <property type="molecule type" value="Genomic_DNA"/>
</dbReference>
<dbReference type="GO" id="GO:0008800">
    <property type="term" value="F:beta-lactamase activity"/>
    <property type="evidence" value="ECO:0007669"/>
    <property type="project" value="UniProtKB-EC"/>
</dbReference>
<feature type="domain" description="Metallo-beta-lactamase" evidence="14">
    <location>
        <begin position="44"/>
        <end position="213"/>
    </location>
</feature>
<accession>A0A1I7HZF7</accession>
<evidence type="ECO:0000259" key="14">
    <source>
        <dbReference type="SMART" id="SM00849"/>
    </source>
</evidence>
<evidence type="ECO:0000256" key="6">
    <source>
        <dbReference type="ARBA" id="ARBA00012865"/>
    </source>
</evidence>
<dbReference type="PANTHER" id="PTHR42951">
    <property type="entry name" value="METALLO-BETA-LACTAMASE DOMAIN-CONTAINING"/>
    <property type="match status" value="1"/>
</dbReference>
<keyword evidence="9" id="KW-0574">Periplasm</keyword>
<dbReference type="GO" id="GO:0042597">
    <property type="term" value="C:periplasmic space"/>
    <property type="evidence" value="ECO:0007669"/>
    <property type="project" value="UniProtKB-SubCell"/>
</dbReference>
<dbReference type="PANTHER" id="PTHR42951:SF4">
    <property type="entry name" value="ACYL-COENZYME A THIOESTERASE MBLAC2"/>
    <property type="match status" value="1"/>
</dbReference>
<dbReference type="InterPro" id="IPR058199">
    <property type="entry name" value="BlaB//VIM/IMP-1"/>
</dbReference>
<dbReference type="InterPro" id="IPR001279">
    <property type="entry name" value="Metallo-B-lactamas"/>
</dbReference>
<keyword evidence="7" id="KW-0479">Metal-binding</keyword>
<dbReference type="Gene3D" id="3.60.15.10">
    <property type="entry name" value="Ribonuclease Z/Hydroxyacylglutathione hydrolase-like"/>
    <property type="match status" value="1"/>
</dbReference>
<dbReference type="NCBIfam" id="NF033088">
    <property type="entry name" value="bla_subclass_B1"/>
    <property type="match status" value="1"/>
</dbReference>
<evidence type="ECO:0000256" key="1">
    <source>
        <dbReference type="ARBA" id="ARBA00001526"/>
    </source>
</evidence>
<dbReference type="SUPFAM" id="SSF56281">
    <property type="entry name" value="Metallo-hydrolase/oxidoreductase"/>
    <property type="match status" value="1"/>
</dbReference>
<dbReference type="GO" id="GO:0017001">
    <property type="term" value="P:antibiotic catabolic process"/>
    <property type="evidence" value="ECO:0007669"/>
    <property type="project" value="InterPro"/>
</dbReference>
<dbReference type="InterPro" id="IPR050855">
    <property type="entry name" value="NDM-1-like"/>
</dbReference>
<dbReference type="InterPro" id="IPR001018">
    <property type="entry name" value="Beta-lactamase_class-B_CS"/>
</dbReference>
<feature type="chain" id="PRO_5010361395" description="beta-lactamase" evidence="13">
    <location>
        <begin position="19"/>
        <end position="233"/>
    </location>
</feature>
<sequence length="233" mass="25310">MKKLLLPLLLLFCGQAFAQLEVHKIAPKVWVHTSYNTYQGTQVPSNGLIVATTEGIVLVDAAWGDEQTEELLAWIEENLKQPVKMCIVTHAHDDRLGSAALLQQKGIPVFGSSQTATLAASKGIKLDPTLPMDKALTVGNQKLVAFYPGAGHTADNIVVYLPQQRVLFGGCLVKDAAAKSLGNTADADVSYWPSAIRNVQQRFKKVKTVVPGHGPWSGQEAFANTLRLLEQQQ</sequence>
<dbReference type="Proteomes" id="UP000182491">
    <property type="component" value="Unassembled WGS sequence"/>
</dbReference>
<evidence type="ECO:0000256" key="4">
    <source>
        <dbReference type="ARBA" id="ARBA00005250"/>
    </source>
</evidence>
<organism evidence="15 16">
    <name type="scientific">Pontibacter akesuensis</name>
    <dbReference type="NCBI Taxonomy" id="388950"/>
    <lineage>
        <taxon>Bacteria</taxon>
        <taxon>Pseudomonadati</taxon>
        <taxon>Bacteroidota</taxon>
        <taxon>Cytophagia</taxon>
        <taxon>Cytophagales</taxon>
        <taxon>Hymenobacteraceae</taxon>
        <taxon>Pontibacter</taxon>
    </lineage>
</organism>
<dbReference type="OrthoDB" id="9769598at2"/>
<keyword evidence="16" id="KW-1185">Reference proteome</keyword>
<dbReference type="EC" id="3.5.2.6" evidence="6"/>
<comment type="similarity">
    <text evidence="4">Belongs to the metallo-beta-lactamase superfamily. Class-B beta-lactamase family.</text>
</comment>
<evidence type="ECO:0000256" key="12">
    <source>
        <dbReference type="ARBA" id="ARBA00023251"/>
    </source>
</evidence>
<evidence type="ECO:0000313" key="16">
    <source>
        <dbReference type="Proteomes" id="UP000182491"/>
    </source>
</evidence>
<evidence type="ECO:0000313" key="15">
    <source>
        <dbReference type="EMBL" id="SFU66083.1"/>
    </source>
</evidence>
<dbReference type="STRING" id="388950.GCA_001611675_01746"/>
<evidence type="ECO:0000256" key="9">
    <source>
        <dbReference type="ARBA" id="ARBA00022764"/>
    </source>
</evidence>
<evidence type="ECO:0000256" key="8">
    <source>
        <dbReference type="ARBA" id="ARBA00022729"/>
    </source>
</evidence>
<protein>
    <recommendedName>
        <fullName evidence="6">beta-lactamase</fullName>
        <ecNumber evidence="6">3.5.2.6</ecNumber>
    </recommendedName>
</protein>
<dbReference type="PROSITE" id="PS00744">
    <property type="entry name" value="BETA_LACTAMASE_B_2"/>
    <property type="match status" value="1"/>
</dbReference>
<reference evidence="16" key="1">
    <citation type="submission" date="2016-10" db="EMBL/GenBank/DDBJ databases">
        <authorList>
            <person name="Varghese N."/>
        </authorList>
    </citation>
    <scope>NUCLEOTIDE SEQUENCE [LARGE SCALE GENOMIC DNA]</scope>
    <source>
        <strain evidence="16">DSM 18820</strain>
    </source>
</reference>
<dbReference type="SMART" id="SM00849">
    <property type="entry name" value="Lactamase_B"/>
    <property type="match status" value="1"/>
</dbReference>
<comment type="subunit">
    <text evidence="5">Monomer.</text>
</comment>
<comment type="cofactor">
    <cofactor evidence="2">
        <name>Zn(2+)</name>
        <dbReference type="ChEBI" id="CHEBI:29105"/>
    </cofactor>
</comment>
<gene>
    <name evidence="15" type="ORF">SAMN04487941_1797</name>
</gene>
<dbReference type="AlphaFoldDB" id="A0A1I7HZF7"/>
<dbReference type="InterPro" id="IPR036866">
    <property type="entry name" value="RibonucZ/Hydroxyglut_hydro"/>
</dbReference>
<dbReference type="Pfam" id="PF00753">
    <property type="entry name" value="Lactamase_B"/>
    <property type="match status" value="1"/>
</dbReference>
<evidence type="ECO:0000256" key="7">
    <source>
        <dbReference type="ARBA" id="ARBA00022723"/>
    </source>
</evidence>